<gene>
    <name evidence="4" type="ORF">NDES1114_LOCUS33940</name>
</gene>
<dbReference type="InterPro" id="IPR049450">
    <property type="entry name" value="ACOT8-like_C"/>
</dbReference>
<dbReference type="InterPro" id="IPR029069">
    <property type="entry name" value="HotDog_dom_sf"/>
</dbReference>
<dbReference type="InterPro" id="IPR042171">
    <property type="entry name" value="Acyl-CoA_hotdog"/>
</dbReference>
<dbReference type="InterPro" id="IPR049449">
    <property type="entry name" value="TesB_ACOT8-like_N"/>
</dbReference>
<name>A0A7S1R0D2_NEODS</name>
<protein>
    <recommendedName>
        <fullName evidence="5">Thioesterase family protein</fullName>
    </recommendedName>
</protein>
<feature type="compositionally biased region" description="Low complexity" evidence="1">
    <location>
        <begin position="1"/>
        <end position="12"/>
    </location>
</feature>
<evidence type="ECO:0000256" key="1">
    <source>
        <dbReference type="SAM" id="MobiDB-lite"/>
    </source>
</evidence>
<reference evidence="4" key="1">
    <citation type="submission" date="2021-01" db="EMBL/GenBank/DDBJ databases">
        <authorList>
            <person name="Corre E."/>
            <person name="Pelletier E."/>
            <person name="Niang G."/>
            <person name="Scheremetjew M."/>
            <person name="Finn R."/>
            <person name="Kale V."/>
            <person name="Holt S."/>
            <person name="Cochrane G."/>
            <person name="Meng A."/>
            <person name="Brown T."/>
            <person name="Cohen L."/>
        </authorList>
    </citation>
    <scope>NUCLEOTIDE SEQUENCE</scope>
    <source>
        <strain evidence="4">CCAP 1951/1</strain>
    </source>
</reference>
<proteinExistence type="predicted"/>
<dbReference type="AlphaFoldDB" id="A0A7S1R0D2"/>
<evidence type="ECO:0000313" key="4">
    <source>
        <dbReference type="EMBL" id="CAD9153104.1"/>
    </source>
</evidence>
<dbReference type="Gene3D" id="2.40.160.210">
    <property type="entry name" value="Acyl-CoA thioesterase, double hotdog domain"/>
    <property type="match status" value="1"/>
</dbReference>
<evidence type="ECO:0000259" key="2">
    <source>
        <dbReference type="Pfam" id="PF13622"/>
    </source>
</evidence>
<feature type="domain" description="Acyl-CoA thioesterase-like N-terminal HotDog" evidence="2">
    <location>
        <begin position="62"/>
        <end position="148"/>
    </location>
</feature>
<dbReference type="Pfam" id="PF13622">
    <property type="entry name" value="4HBT_3"/>
    <property type="match status" value="1"/>
</dbReference>
<feature type="domain" description="Acyl-CoA thioesterase-like C-terminal" evidence="3">
    <location>
        <begin position="177"/>
        <end position="318"/>
    </location>
</feature>
<dbReference type="SUPFAM" id="SSF54637">
    <property type="entry name" value="Thioesterase/thiol ester dehydrase-isomerase"/>
    <property type="match status" value="2"/>
</dbReference>
<evidence type="ECO:0000259" key="3">
    <source>
        <dbReference type="Pfam" id="PF20789"/>
    </source>
</evidence>
<feature type="region of interest" description="Disordered" evidence="1">
    <location>
        <begin position="1"/>
        <end position="22"/>
    </location>
</feature>
<organism evidence="4">
    <name type="scientific">Neobodo designis</name>
    <name type="common">Flagellated protozoan</name>
    <name type="synonym">Bodo designis</name>
    <dbReference type="NCBI Taxonomy" id="312471"/>
    <lineage>
        <taxon>Eukaryota</taxon>
        <taxon>Discoba</taxon>
        <taxon>Euglenozoa</taxon>
        <taxon>Kinetoplastea</taxon>
        <taxon>Metakinetoplastina</taxon>
        <taxon>Neobodonida</taxon>
        <taxon>Neobodo</taxon>
    </lineage>
</organism>
<dbReference type="Pfam" id="PF20789">
    <property type="entry name" value="4HBT_3C"/>
    <property type="match status" value="1"/>
</dbReference>
<accession>A0A7S1R0D2</accession>
<evidence type="ECO:0008006" key="5">
    <source>
        <dbReference type="Google" id="ProtNLM"/>
    </source>
</evidence>
<sequence>MAHTAPRTAAPRATPPPTAKEVAGDIGELVLGIEEDRREPAAAAGAGSEGERVHRFHTAIDGSFSQGRTLFGGIGAALAFEAVHRALRAERADAASVLSLRSILVCFAGPIFPGAIDARAKVLRAGKNIVTAEGKLEQQGGTRLALIANMGNAIRSSVAVAPKAAKASKMPSRESVPDTPMPSPEFPTTSTFLAHLHVKWHTGIPMKRDVPNARRTAMWIRHRNLDFYRTSPTAALLAIADVPPPIIMLHFDTVPNASSVTWFLEFVIDPRDVVATNPDGWFFLDYRLDSAKDGYSQQSGRIYAEDGRLVAYSRQSMVYYDPKPAAKGKL</sequence>
<dbReference type="EMBL" id="HBGF01050649">
    <property type="protein sequence ID" value="CAD9153104.1"/>
    <property type="molecule type" value="Transcribed_RNA"/>
</dbReference>